<organism evidence="1 2">
    <name type="scientific">Argiope bruennichi</name>
    <name type="common">Wasp spider</name>
    <name type="synonym">Aranea bruennichi</name>
    <dbReference type="NCBI Taxonomy" id="94029"/>
    <lineage>
        <taxon>Eukaryota</taxon>
        <taxon>Metazoa</taxon>
        <taxon>Ecdysozoa</taxon>
        <taxon>Arthropoda</taxon>
        <taxon>Chelicerata</taxon>
        <taxon>Arachnida</taxon>
        <taxon>Araneae</taxon>
        <taxon>Araneomorphae</taxon>
        <taxon>Entelegynae</taxon>
        <taxon>Araneoidea</taxon>
        <taxon>Araneidae</taxon>
        <taxon>Argiope</taxon>
    </lineage>
</organism>
<dbReference type="AlphaFoldDB" id="A0A8T0EZJ7"/>
<dbReference type="Proteomes" id="UP000807504">
    <property type="component" value="Unassembled WGS sequence"/>
</dbReference>
<gene>
    <name evidence="1" type="ORF">HNY73_013312</name>
</gene>
<protein>
    <submittedName>
        <fullName evidence="1">Uncharacterized protein</fullName>
    </submittedName>
</protein>
<proteinExistence type="predicted"/>
<accession>A0A8T0EZJ7</accession>
<name>A0A8T0EZJ7_ARGBR</name>
<sequence>MQTTSFAIENCETKSLLKGIRDPLPGDAILWMHQQTTPILNAIKEIAQIQFLHGWMTLLSSKCTLHQDCQLHLMTCRENNGTESRLFFRRFVQMIEMAIYGDKSSTSIYSEGFQFSDK</sequence>
<comment type="caution">
    <text evidence="1">The sequence shown here is derived from an EMBL/GenBank/DDBJ whole genome shotgun (WGS) entry which is preliminary data.</text>
</comment>
<evidence type="ECO:0000313" key="1">
    <source>
        <dbReference type="EMBL" id="KAF8783104.1"/>
    </source>
</evidence>
<reference evidence="1" key="1">
    <citation type="journal article" date="2020" name="bioRxiv">
        <title>Chromosome-level reference genome of the European wasp spider Argiope bruennichi: a resource for studies on range expansion and evolutionary adaptation.</title>
        <authorList>
            <person name="Sheffer M.M."/>
            <person name="Hoppe A."/>
            <person name="Krehenwinkel H."/>
            <person name="Uhl G."/>
            <person name="Kuss A.W."/>
            <person name="Jensen L."/>
            <person name="Jensen C."/>
            <person name="Gillespie R.G."/>
            <person name="Hoff K.J."/>
            <person name="Prost S."/>
        </authorList>
    </citation>
    <scope>NUCLEOTIDE SEQUENCE</scope>
</reference>
<reference evidence="1" key="2">
    <citation type="submission" date="2020-06" db="EMBL/GenBank/DDBJ databases">
        <authorList>
            <person name="Sheffer M."/>
        </authorList>
    </citation>
    <scope>NUCLEOTIDE SEQUENCE</scope>
</reference>
<evidence type="ECO:0000313" key="2">
    <source>
        <dbReference type="Proteomes" id="UP000807504"/>
    </source>
</evidence>
<dbReference type="EMBL" id="JABXBU010001863">
    <property type="protein sequence ID" value="KAF8783104.1"/>
    <property type="molecule type" value="Genomic_DNA"/>
</dbReference>
<keyword evidence="2" id="KW-1185">Reference proteome</keyword>